<evidence type="ECO:0000256" key="8">
    <source>
        <dbReference type="ARBA" id="ARBA00022989"/>
    </source>
</evidence>
<evidence type="ECO:0000256" key="2">
    <source>
        <dbReference type="ARBA" id="ARBA00004370"/>
    </source>
</evidence>
<dbReference type="InterPro" id="IPR005467">
    <property type="entry name" value="His_kinase_dom"/>
</dbReference>
<dbReference type="GO" id="GO:0005524">
    <property type="term" value="F:ATP binding"/>
    <property type="evidence" value="ECO:0007669"/>
    <property type="project" value="UniProtKB-KW"/>
</dbReference>
<comment type="catalytic activity">
    <reaction evidence="1">
        <text>ATP + protein L-histidine = ADP + protein N-phospho-L-histidine.</text>
        <dbReference type="EC" id="2.7.13.3"/>
    </reaction>
</comment>
<dbReference type="SMART" id="SM00387">
    <property type="entry name" value="HATPase_c"/>
    <property type="match status" value="1"/>
</dbReference>
<dbReference type="EMBL" id="JAQQFR010000005">
    <property type="protein sequence ID" value="MFL9878709.1"/>
    <property type="molecule type" value="Genomic_DNA"/>
</dbReference>
<sequence>MSSTASGIYQRFFARASIRLKLFYAMLAVIVVIILAMGGTARYIFNRDFLGYLNEQSQDRMEALMPRIEEAYRANGSWDFISNNPRAWFDLLRPIIVDHDDAITITAALPKNADTKHMPSQSDLTGVPMRFSLLDAQRKLVIGNPYIGPDARIRPVMRDSEIVGWVAQTPFQNVIGSADLRFQHSQLVAHLLIGLVALMLVGLIVMRISGVLLKPLVRVARATHKLAGGDYTIRVAVDTEDEVGRLASDFNQLAMTLERNEKLRREFMADVSHELRTPLGILNGQLEAVQDGLLQPDESTIRSLKSEVTHLNKLVNDLYDLSLADAGALTYRKTDIDLALLLRTTMQSYEDMFRKRGLNLQADAFPDVMPVHADAGRLQQLFNNLFENSLRYTDAHSDANNGIGQLALSCRRDQQHWIVQLDDSAPGVDAAALDRLFERFYRVEASRNRASGGAGLGLAICRRIVDAHQGSIRAEASPLGGLRVTVRLPVHEGGIAEGNPA</sequence>
<keyword evidence="9" id="KW-0902">Two-component regulatory system</keyword>
<dbReference type="SUPFAM" id="SSF47384">
    <property type="entry name" value="Homodimeric domain of signal transducing histidine kinase"/>
    <property type="match status" value="1"/>
</dbReference>
<dbReference type="Proteomes" id="UP001629214">
    <property type="component" value="Unassembled WGS sequence"/>
</dbReference>
<dbReference type="PANTHER" id="PTHR45436:SF5">
    <property type="entry name" value="SENSOR HISTIDINE KINASE TRCS"/>
    <property type="match status" value="1"/>
</dbReference>
<feature type="transmembrane region" description="Helical" evidence="11">
    <location>
        <begin position="21"/>
        <end position="45"/>
    </location>
</feature>
<keyword evidence="6 11" id="KW-0812">Transmembrane</keyword>
<dbReference type="Pfam" id="PF02518">
    <property type="entry name" value="HATPase_c"/>
    <property type="match status" value="1"/>
</dbReference>
<keyword evidence="10 11" id="KW-0472">Membrane</keyword>
<dbReference type="PROSITE" id="PS50885">
    <property type="entry name" value="HAMP"/>
    <property type="match status" value="1"/>
</dbReference>
<dbReference type="InterPro" id="IPR003594">
    <property type="entry name" value="HATPase_dom"/>
</dbReference>
<comment type="subcellular location">
    <subcellularLocation>
        <location evidence="2">Membrane</location>
    </subcellularLocation>
</comment>
<keyword evidence="7" id="KW-0418">Kinase</keyword>
<evidence type="ECO:0000256" key="4">
    <source>
        <dbReference type="ARBA" id="ARBA00022553"/>
    </source>
</evidence>
<feature type="domain" description="HAMP" evidence="13">
    <location>
        <begin position="210"/>
        <end position="262"/>
    </location>
</feature>
<evidence type="ECO:0000259" key="12">
    <source>
        <dbReference type="PROSITE" id="PS50109"/>
    </source>
</evidence>
<organism evidence="14 15">
    <name type="scientific">Herbaspirillum rhizosphaerae</name>
    <dbReference type="NCBI Taxonomy" id="346179"/>
    <lineage>
        <taxon>Bacteria</taxon>
        <taxon>Pseudomonadati</taxon>
        <taxon>Pseudomonadota</taxon>
        <taxon>Betaproteobacteria</taxon>
        <taxon>Burkholderiales</taxon>
        <taxon>Oxalobacteraceae</taxon>
        <taxon>Herbaspirillum</taxon>
    </lineage>
</organism>
<feature type="transmembrane region" description="Helical" evidence="11">
    <location>
        <begin position="187"/>
        <end position="208"/>
    </location>
</feature>
<dbReference type="Gene3D" id="6.10.340.10">
    <property type="match status" value="1"/>
</dbReference>
<evidence type="ECO:0000256" key="6">
    <source>
        <dbReference type="ARBA" id="ARBA00022692"/>
    </source>
</evidence>
<dbReference type="EC" id="2.7.13.3" evidence="3"/>
<dbReference type="InterPro" id="IPR050428">
    <property type="entry name" value="TCS_sensor_his_kinase"/>
</dbReference>
<reference evidence="14 15" key="1">
    <citation type="journal article" date="2024" name="Chem. Sci.">
        <title>Discovery of megapolipeptins by genome mining of a Burkholderiales bacteria collection.</title>
        <authorList>
            <person name="Paulo B.S."/>
            <person name="Recchia M.J.J."/>
            <person name="Lee S."/>
            <person name="Fergusson C.H."/>
            <person name="Romanowski S.B."/>
            <person name="Hernandez A."/>
            <person name="Krull N."/>
            <person name="Liu D.Y."/>
            <person name="Cavanagh H."/>
            <person name="Bos A."/>
            <person name="Gray C.A."/>
            <person name="Murphy B.T."/>
            <person name="Linington R.G."/>
            <person name="Eustaquio A.S."/>
        </authorList>
    </citation>
    <scope>NUCLEOTIDE SEQUENCE [LARGE SCALE GENOMIC DNA]</scope>
    <source>
        <strain evidence="14 15">RL21-008-BIB-B</strain>
    </source>
</reference>
<dbReference type="SUPFAM" id="SSF55874">
    <property type="entry name" value="ATPase domain of HSP90 chaperone/DNA topoisomerase II/histidine kinase"/>
    <property type="match status" value="1"/>
</dbReference>
<keyword evidence="14" id="KW-0067">ATP-binding</keyword>
<dbReference type="PROSITE" id="PS50109">
    <property type="entry name" value="HIS_KIN"/>
    <property type="match status" value="1"/>
</dbReference>
<dbReference type="Pfam" id="PF00672">
    <property type="entry name" value="HAMP"/>
    <property type="match status" value="1"/>
</dbReference>
<evidence type="ECO:0000313" key="15">
    <source>
        <dbReference type="Proteomes" id="UP001629214"/>
    </source>
</evidence>
<dbReference type="InterPro" id="IPR004358">
    <property type="entry name" value="Sig_transdc_His_kin-like_C"/>
</dbReference>
<evidence type="ECO:0000259" key="13">
    <source>
        <dbReference type="PROSITE" id="PS50885"/>
    </source>
</evidence>
<dbReference type="Gene3D" id="1.10.287.130">
    <property type="match status" value="1"/>
</dbReference>
<evidence type="ECO:0000256" key="7">
    <source>
        <dbReference type="ARBA" id="ARBA00022777"/>
    </source>
</evidence>
<dbReference type="PANTHER" id="PTHR45436">
    <property type="entry name" value="SENSOR HISTIDINE KINASE YKOH"/>
    <property type="match status" value="1"/>
</dbReference>
<dbReference type="CDD" id="cd00082">
    <property type="entry name" value="HisKA"/>
    <property type="match status" value="1"/>
</dbReference>
<dbReference type="Pfam" id="PF00512">
    <property type="entry name" value="HisKA"/>
    <property type="match status" value="1"/>
</dbReference>
<keyword evidence="14" id="KW-0547">Nucleotide-binding</keyword>
<dbReference type="InterPro" id="IPR036890">
    <property type="entry name" value="HATPase_C_sf"/>
</dbReference>
<feature type="domain" description="Histidine kinase" evidence="12">
    <location>
        <begin position="270"/>
        <end position="492"/>
    </location>
</feature>
<dbReference type="CDD" id="cd06225">
    <property type="entry name" value="HAMP"/>
    <property type="match status" value="1"/>
</dbReference>
<comment type="caution">
    <text evidence="14">The sequence shown here is derived from an EMBL/GenBank/DDBJ whole genome shotgun (WGS) entry which is preliminary data.</text>
</comment>
<name>A0ABW8Z6Q5_9BURK</name>
<evidence type="ECO:0000256" key="3">
    <source>
        <dbReference type="ARBA" id="ARBA00012438"/>
    </source>
</evidence>
<keyword evidence="15" id="KW-1185">Reference proteome</keyword>
<evidence type="ECO:0000256" key="9">
    <source>
        <dbReference type="ARBA" id="ARBA00023012"/>
    </source>
</evidence>
<evidence type="ECO:0000313" key="14">
    <source>
        <dbReference type="EMBL" id="MFL9878709.1"/>
    </source>
</evidence>
<dbReference type="InterPro" id="IPR003660">
    <property type="entry name" value="HAMP_dom"/>
</dbReference>
<dbReference type="SMART" id="SM00304">
    <property type="entry name" value="HAMP"/>
    <property type="match status" value="1"/>
</dbReference>
<keyword evidence="8 11" id="KW-1133">Transmembrane helix</keyword>
<dbReference type="SUPFAM" id="SSF158472">
    <property type="entry name" value="HAMP domain-like"/>
    <property type="match status" value="1"/>
</dbReference>
<dbReference type="PRINTS" id="PR00344">
    <property type="entry name" value="BCTRLSENSOR"/>
</dbReference>
<dbReference type="InterPro" id="IPR003661">
    <property type="entry name" value="HisK_dim/P_dom"/>
</dbReference>
<gene>
    <name evidence="14" type="ORF">PQR63_09965</name>
</gene>
<dbReference type="SMART" id="SM00388">
    <property type="entry name" value="HisKA"/>
    <property type="match status" value="1"/>
</dbReference>
<evidence type="ECO:0000256" key="1">
    <source>
        <dbReference type="ARBA" id="ARBA00000085"/>
    </source>
</evidence>
<protein>
    <recommendedName>
        <fullName evidence="3">histidine kinase</fullName>
        <ecNumber evidence="3">2.7.13.3</ecNumber>
    </recommendedName>
</protein>
<keyword evidence="4" id="KW-0597">Phosphoprotein</keyword>
<dbReference type="RefSeq" id="WP_408167708.1">
    <property type="nucleotide sequence ID" value="NZ_JAQQFR010000005.1"/>
</dbReference>
<evidence type="ECO:0000256" key="10">
    <source>
        <dbReference type="ARBA" id="ARBA00023136"/>
    </source>
</evidence>
<evidence type="ECO:0000256" key="11">
    <source>
        <dbReference type="SAM" id="Phobius"/>
    </source>
</evidence>
<dbReference type="Gene3D" id="3.30.565.10">
    <property type="entry name" value="Histidine kinase-like ATPase, C-terminal domain"/>
    <property type="match status" value="1"/>
</dbReference>
<evidence type="ECO:0000256" key="5">
    <source>
        <dbReference type="ARBA" id="ARBA00022679"/>
    </source>
</evidence>
<accession>A0ABW8Z6Q5</accession>
<dbReference type="InterPro" id="IPR036097">
    <property type="entry name" value="HisK_dim/P_sf"/>
</dbReference>
<keyword evidence="5" id="KW-0808">Transferase</keyword>
<proteinExistence type="predicted"/>